<evidence type="ECO:0000259" key="2">
    <source>
        <dbReference type="Pfam" id="PF00496"/>
    </source>
</evidence>
<gene>
    <name evidence="3" type="ORF">IQ10_01529</name>
</gene>
<dbReference type="Gene3D" id="3.40.190.10">
    <property type="entry name" value="Periplasmic binding protein-like II"/>
    <property type="match status" value="1"/>
</dbReference>
<dbReference type="GO" id="GO:0015833">
    <property type="term" value="P:peptide transport"/>
    <property type="evidence" value="ECO:0007669"/>
    <property type="project" value="TreeGrafter"/>
</dbReference>
<keyword evidence="1" id="KW-0732">Signal</keyword>
<keyword evidence="4" id="KW-1185">Reference proteome</keyword>
<evidence type="ECO:0000313" key="4">
    <source>
        <dbReference type="Proteomes" id="UP000315711"/>
    </source>
</evidence>
<organism evidence="3 4">
    <name type="scientific">Halalkalibacter nanhaiisediminis</name>
    <dbReference type="NCBI Taxonomy" id="688079"/>
    <lineage>
        <taxon>Bacteria</taxon>
        <taxon>Bacillati</taxon>
        <taxon>Bacillota</taxon>
        <taxon>Bacilli</taxon>
        <taxon>Bacillales</taxon>
        <taxon>Bacillaceae</taxon>
        <taxon>Halalkalibacter</taxon>
    </lineage>
</organism>
<dbReference type="PANTHER" id="PTHR30290:SF38">
    <property type="entry name" value="D,D-DIPEPTIDE-BINDING PERIPLASMIC PROTEIN DDPA-RELATED"/>
    <property type="match status" value="1"/>
</dbReference>
<dbReference type="InterPro" id="IPR030678">
    <property type="entry name" value="Peptide/Ni-bd"/>
</dbReference>
<dbReference type="GO" id="GO:0042597">
    <property type="term" value="C:periplasmic space"/>
    <property type="evidence" value="ECO:0007669"/>
    <property type="project" value="UniProtKB-ARBA"/>
</dbReference>
<dbReference type="CDD" id="cd08502">
    <property type="entry name" value="PBP2_NikA_DppA_OppA_like_16"/>
    <property type="match status" value="1"/>
</dbReference>
<dbReference type="GO" id="GO:1904680">
    <property type="term" value="F:peptide transmembrane transporter activity"/>
    <property type="evidence" value="ECO:0007669"/>
    <property type="project" value="TreeGrafter"/>
</dbReference>
<reference evidence="3 4" key="1">
    <citation type="journal article" date="2015" name="Stand. Genomic Sci.">
        <title>Genomic Encyclopedia of Bacterial and Archaeal Type Strains, Phase III: the genomes of soil and plant-associated and newly described type strains.</title>
        <authorList>
            <person name="Whitman W.B."/>
            <person name="Woyke T."/>
            <person name="Klenk H.P."/>
            <person name="Zhou Y."/>
            <person name="Lilburn T.G."/>
            <person name="Beck B.J."/>
            <person name="De Vos P."/>
            <person name="Vandamme P."/>
            <person name="Eisen J.A."/>
            <person name="Garrity G."/>
            <person name="Hugenholtz P."/>
            <person name="Kyrpides N.C."/>
        </authorList>
    </citation>
    <scope>NUCLEOTIDE SEQUENCE [LARGE SCALE GENOMIC DNA]</scope>
    <source>
        <strain evidence="3 4">CGMCC 1.10116</strain>
    </source>
</reference>
<dbReference type="GO" id="GO:0043190">
    <property type="term" value="C:ATP-binding cassette (ABC) transporter complex"/>
    <property type="evidence" value="ECO:0007669"/>
    <property type="project" value="InterPro"/>
</dbReference>
<dbReference type="SUPFAM" id="SSF53850">
    <property type="entry name" value="Periplasmic binding protein-like II"/>
    <property type="match status" value="1"/>
</dbReference>
<dbReference type="EMBL" id="VLKZ01000003">
    <property type="protein sequence ID" value="TWI58195.1"/>
    <property type="molecule type" value="Genomic_DNA"/>
</dbReference>
<feature type="domain" description="Solute-binding protein family 5" evidence="2">
    <location>
        <begin position="82"/>
        <end position="437"/>
    </location>
</feature>
<comment type="caution">
    <text evidence="3">The sequence shown here is derived from an EMBL/GenBank/DDBJ whole genome shotgun (WGS) entry which is preliminary data.</text>
</comment>
<proteinExistence type="predicted"/>
<evidence type="ECO:0000313" key="3">
    <source>
        <dbReference type="EMBL" id="TWI58195.1"/>
    </source>
</evidence>
<dbReference type="OrthoDB" id="9796817at2"/>
<evidence type="ECO:0000256" key="1">
    <source>
        <dbReference type="ARBA" id="ARBA00022729"/>
    </source>
</evidence>
<dbReference type="AlphaFoldDB" id="A0A562QNC3"/>
<accession>A0A562QNC3</accession>
<dbReference type="PANTHER" id="PTHR30290">
    <property type="entry name" value="PERIPLASMIC BINDING COMPONENT OF ABC TRANSPORTER"/>
    <property type="match status" value="1"/>
</dbReference>
<dbReference type="Gene3D" id="3.10.105.10">
    <property type="entry name" value="Dipeptide-binding Protein, Domain 3"/>
    <property type="match status" value="1"/>
</dbReference>
<name>A0A562QNC3_9BACI</name>
<sequence length="522" mass="58647">MKSKAIGLIYILVISMFMIGCSSDSTSQNEEEESEVVTGGDIRVAMNASPPTLDPHMTTATATSEVSRHIFETLLTLNSNYEVVPMLAESFEQSEDGLTTTFELRQGVTFHNGKEMTSADVVASMESWLIRSGKSESTFSGTTFEAEGDYTVIMNLETPSIGALHTMAAPTQFSAIMPKEIIESAPAQGVDEFIGTGPFEFVEWKQDQYIHLQKFENYQSLDANPDGLAGKREALVDNVYFDVVTDDSTRVAGLTTGQYQVGLWLPRDNYDQLSNTPNVVTSVDLYGPQNLIFNKAEGVFTDPLMRQAINAVLNKDEIMLAAFADEVFYRLDHGLMYQEQLDWYSEAGQEYYNQNDQDLAQQLLQEAGYNGEEIRILTSRDYDHIYNTSVVVQQQLEEAGINASLEVYDWATVVQKRSEPSEYDAFITGFVTVTDPTQIVTLDPSWPGFTDDETIRDLLENIRVSTSQEEAKAYFEELQEYNWSTYLTHIKIGDFSLLTGYRNNVEGINFFEGIVLWNTTVH</sequence>
<protein>
    <submittedName>
        <fullName evidence="3">Peptide/nickel transport system substrate-binding protein</fullName>
    </submittedName>
</protein>
<dbReference type="InterPro" id="IPR000914">
    <property type="entry name" value="SBP_5_dom"/>
</dbReference>
<dbReference type="Pfam" id="PF00496">
    <property type="entry name" value="SBP_bac_5"/>
    <property type="match status" value="1"/>
</dbReference>
<dbReference type="RefSeq" id="WP_144449839.1">
    <property type="nucleotide sequence ID" value="NZ_VLKZ01000003.1"/>
</dbReference>
<dbReference type="PIRSF" id="PIRSF002741">
    <property type="entry name" value="MppA"/>
    <property type="match status" value="1"/>
</dbReference>
<dbReference type="InterPro" id="IPR039424">
    <property type="entry name" value="SBP_5"/>
</dbReference>
<dbReference type="PROSITE" id="PS51257">
    <property type="entry name" value="PROKAR_LIPOPROTEIN"/>
    <property type="match status" value="1"/>
</dbReference>
<dbReference type="Proteomes" id="UP000315711">
    <property type="component" value="Unassembled WGS sequence"/>
</dbReference>